<protein>
    <recommendedName>
        <fullName evidence="5">MYND-type domain-containing protein</fullName>
    </recommendedName>
</protein>
<evidence type="ECO:0000256" key="2">
    <source>
        <dbReference type="ARBA" id="ARBA00022771"/>
    </source>
</evidence>
<dbReference type="PROSITE" id="PS01360">
    <property type="entry name" value="ZF_MYND_1"/>
    <property type="match status" value="1"/>
</dbReference>
<comment type="caution">
    <text evidence="6">The sequence shown here is derived from an EMBL/GenBank/DDBJ whole genome shotgun (WGS) entry which is preliminary data.</text>
</comment>
<dbReference type="SUPFAM" id="SSF144232">
    <property type="entry name" value="HIT/MYND zinc finger-like"/>
    <property type="match status" value="1"/>
</dbReference>
<dbReference type="Pfam" id="PF01753">
    <property type="entry name" value="zf-MYND"/>
    <property type="match status" value="1"/>
</dbReference>
<keyword evidence="3" id="KW-0862">Zinc</keyword>
<dbReference type="Proteomes" id="UP001303160">
    <property type="component" value="Unassembled WGS sequence"/>
</dbReference>
<proteinExistence type="predicted"/>
<name>A0AAN7ATD4_9PEZI</name>
<dbReference type="InterPro" id="IPR002893">
    <property type="entry name" value="Znf_MYND"/>
</dbReference>
<evidence type="ECO:0000256" key="3">
    <source>
        <dbReference type="ARBA" id="ARBA00022833"/>
    </source>
</evidence>
<accession>A0AAN7ATD4</accession>
<evidence type="ECO:0000313" key="7">
    <source>
        <dbReference type="Proteomes" id="UP001303160"/>
    </source>
</evidence>
<evidence type="ECO:0000256" key="1">
    <source>
        <dbReference type="ARBA" id="ARBA00022723"/>
    </source>
</evidence>
<evidence type="ECO:0000313" key="6">
    <source>
        <dbReference type="EMBL" id="KAK4200436.1"/>
    </source>
</evidence>
<dbReference type="PROSITE" id="PS50865">
    <property type="entry name" value="ZF_MYND_2"/>
    <property type="match status" value="1"/>
</dbReference>
<sequence>MSSPSTTSFCNACQRSPPEVILLLCTNCSQTTYCSRPCEAADQPTHQAICNRTPSPSPPDQDQTPFFTTPEPQETTHHLHLPLPLPLRIRIRNPHSRLLTNKFLHNLPQADVYTLLIDTYRLHLHEQTKYGPDLPHHHHQQTNNLSHFLSLASCRINPNPLLPPRWTQTSLNTLLTLSTGNPTTHISPDLLSPEAKSWLDLTQRPTISKDDIRNHYYTSYHQQQNHDVVNSQNKRQSGKGDFILQLRYLAQVIYGHPTTGGISFKPTIALLAEIEKRKSWVEDRRFWEYLRS</sequence>
<keyword evidence="7" id="KW-1185">Reference proteome</keyword>
<reference evidence="6" key="2">
    <citation type="submission" date="2023-05" db="EMBL/GenBank/DDBJ databases">
        <authorList>
            <consortium name="Lawrence Berkeley National Laboratory"/>
            <person name="Steindorff A."/>
            <person name="Hensen N."/>
            <person name="Bonometti L."/>
            <person name="Westerberg I."/>
            <person name="Brannstrom I.O."/>
            <person name="Guillou S."/>
            <person name="Cros-Aarteil S."/>
            <person name="Calhoun S."/>
            <person name="Haridas S."/>
            <person name="Kuo A."/>
            <person name="Mondo S."/>
            <person name="Pangilinan J."/>
            <person name="Riley R."/>
            <person name="Labutti K."/>
            <person name="Andreopoulos B."/>
            <person name="Lipzen A."/>
            <person name="Chen C."/>
            <person name="Yanf M."/>
            <person name="Daum C."/>
            <person name="Ng V."/>
            <person name="Clum A."/>
            <person name="Ohm R."/>
            <person name="Martin F."/>
            <person name="Silar P."/>
            <person name="Natvig D."/>
            <person name="Lalanne C."/>
            <person name="Gautier V."/>
            <person name="Ament-Velasquez S.L."/>
            <person name="Kruys A."/>
            <person name="Hutchinson M.I."/>
            <person name="Powell A.J."/>
            <person name="Barry K."/>
            <person name="Miller A.N."/>
            <person name="Grigoriev I.V."/>
            <person name="Debuchy R."/>
            <person name="Gladieux P."/>
            <person name="Thoren M.H."/>
            <person name="Johannesson H."/>
        </authorList>
    </citation>
    <scope>NUCLEOTIDE SEQUENCE</scope>
    <source>
        <strain evidence="6">CBS 315.58</strain>
    </source>
</reference>
<evidence type="ECO:0000259" key="5">
    <source>
        <dbReference type="PROSITE" id="PS50865"/>
    </source>
</evidence>
<feature type="domain" description="MYND-type" evidence="5">
    <location>
        <begin position="10"/>
        <end position="50"/>
    </location>
</feature>
<keyword evidence="1" id="KW-0479">Metal-binding</keyword>
<evidence type="ECO:0000256" key="4">
    <source>
        <dbReference type="PROSITE-ProRule" id="PRU00134"/>
    </source>
</evidence>
<reference evidence="6" key="1">
    <citation type="journal article" date="2023" name="Mol. Phylogenet. Evol.">
        <title>Genome-scale phylogeny and comparative genomics of the fungal order Sordariales.</title>
        <authorList>
            <person name="Hensen N."/>
            <person name="Bonometti L."/>
            <person name="Westerberg I."/>
            <person name="Brannstrom I.O."/>
            <person name="Guillou S."/>
            <person name="Cros-Aarteil S."/>
            <person name="Calhoun S."/>
            <person name="Haridas S."/>
            <person name="Kuo A."/>
            <person name="Mondo S."/>
            <person name="Pangilinan J."/>
            <person name="Riley R."/>
            <person name="LaButti K."/>
            <person name="Andreopoulos B."/>
            <person name="Lipzen A."/>
            <person name="Chen C."/>
            <person name="Yan M."/>
            <person name="Daum C."/>
            <person name="Ng V."/>
            <person name="Clum A."/>
            <person name="Steindorff A."/>
            <person name="Ohm R.A."/>
            <person name="Martin F."/>
            <person name="Silar P."/>
            <person name="Natvig D.O."/>
            <person name="Lalanne C."/>
            <person name="Gautier V."/>
            <person name="Ament-Velasquez S.L."/>
            <person name="Kruys A."/>
            <person name="Hutchinson M.I."/>
            <person name="Powell A.J."/>
            <person name="Barry K."/>
            <person name="Miller A.N."/>
            <person name="Grigoriev I.V."/>
            <person name="Debuchy R."/>
            <person name="Gladieux P."/>
            <person name="Hiltunen Thoren M."/>
            <person name="Johannesson H."/>
        </authorList>
    </citation>
    <scope>NUCLEOTIDE SEQUENCE</scope>
    <source>
        <strain evidence="6">CBS 315.58</strain>
    </source>
</reference>
<dbReference type="EMBL" id="MU863919">
    <property type="protein sequence ID" value="KAK4200436.1"/>
    <property type="molecule type" value="Genomic_DNA"/>
</dbReference>
<dbReference type="Gene3D" id="6.10.140.2220">
    <property type="match status" value="1"/>
</dbReference>
<organism evidence="6 7">
    <name type="scientific">Triangularia verruculosa</name>
    <dbReference type="NCBI Taxonomy" id="2587418"/>
    <lineage>
        <taxon>Eukaryota</taxon>
        <taxon>Fungi</taxon>
        <taxon>Dikarya</taxon>
        <taxon>Ascomycota</taxon>
        <taxon>Pezizomycotina</taxon>
        <taxon>Sordariomycetes</taxon>
        <taxon>Sordariomycetidae</taxon>
        <taxon>Sordariales</taxon>
        <taxon>Podosporaceae</taxon>
        <taxon>Triangularia</taxon>
    </lineage>
</organism>
<dbReference type="GO" id="GO:0008270">
    <property type="term" value="F:zinc ion binding"/>
    <property type="evidence" value="ECO:0007669"/>
    <property type="project" value="UniProtKB-KW"/>
</dbReference>
<keyword evidence="2 4" id="KW-0863">Zinc-finger</keyword>
<dbReference type="AlphaFoldDB" id="A0AAN7ATD4"/>
<gene>
    <name evidence="6" type="ORF">QBC40DRAFT_254047</name>
</gene>